<dbReference type="Pfam" id="PF00069">
    <property type="entry name" value="Pkinase"/>
    <property type="match status" value="2"/>
</dbReference>
<evidence type="ECO:0000256" key="2">
    <source>
        <dbReference type="ARBA" id="ARBA00011534"/>
    </source>
</evidence>
<evidence type="ECO:0000256" key="8">
    <source>
        <dbReference type="ARBA" id="ARBA00022741"/>
    </source>
</evidence>
<evidence type="ECO:0000256" key="3">
    <source>
        <dbReference type="ARBA" id="ARBA00012513"/>
    </source>
</evidence>
<feature type="domain" description="Protein kinase" evidence="16">
    <location>
        <begin position="44"/>
        <end position="401"/>
    </location>
</feature>
<evidence type="ECO:0000256" key="1">
    <source>
        <dbReference type="ARBA" id="ARBA00003747"/>
    </source>
</evidence>
<evidence type="ECO:0000256" key="13">
    <source>
        <dbReference type="ARBA" id="ARBA00047899"/>
    </source>
</evidence>
<name>A0ABR0F3E9_ZASCE</name>
<evidence type="ECO:0000256" key="12">
    <source>
        <dbReference type="ARBA" id="ARBA00033194"/>
    </source>
</evidence>
<evidence type="ECO:0000256" key="10">
    <source>
        <dbReference type="ARBA" id="ARBA00022840"/>
    </source>
</evidence>
<feature type="region of interest" description="Disordered" evidence="15">
    <location>
        <begin position="413"/>
        <end position="436"/>
    </location>
</feature>
<comment type="catalytic activity">
    <reaction evidence="14">
        <text>L-seryl-[protein] + ATP = O-phospho-L-seryl-[protein] + ADP + H(+)</text>
        <dbReference type="Rhea" id="RHEA:17989"/>
        <dbReference type="Rhea" id="RHEA-COMP:9863"/>
        <dbReference type="Rhea" id="RHEA-COMP:11604"/>
        <dbReference type="ChEBI" id="CHEBI:15378"/>
        <dbReference type="ChEBI" id="CHEBI:29999"/>
        <dbReference type="ChEBI" id="CHEBI:30616"/>
        <dbReference type="ChEBI" id="CHEBI:83421"/>
        <dbReference type="ChEBI" id="CHEBI:456216"/>
        <dbReference type="EC" id="2.7.11.1"/>
    </reaction>
</comment>
<dbReference type="PANTHER" id="PTHR45646:SF11">
    <property type="entry name" value="SERINE_THREONINE-PROTEIN KINASE DOA"/>
    <property type="match status" value="1"/>
</dbReference>
<accession>A0ABR0F3E9</accession>
<gene>
    <name evidence="17" type="ORF">PRZ48_001545</name>
</gene>
<dbReference type="Gene3D" id="3.30.200.20">
    <property type="entry name" value="Phosphorylase Kinase, domain 1"/>
    <property type="match status" value="1"/>
</dbReference>
<dbReference type="PANTHER" id="PTHR45646">
    <property type="entry name" value="SERINE/THREONINE-PROTEIN KINASE DOA-RELATED"/>
    <property type="match status" value="1"/>
</dbReference>
<dbReference type="InterPro" id="IPR008266">
    <property type="entry name" value="Tyr_kinase_AS"/>
</dbReference>
<protein>
    <recommendedName>
        <fullName evidence="5">EKC/KEOPS complex subunit BUD32</fullName>
        <ecNumber evidence="3">2.7.11.1</ecNumber>
    </recommendedName>
    <alternativeName>
        <fullName evidence="11 12">Atypical Serine/threonine protein kinase BUD32</fullName>
    </alternativeName>
    <alternativeName>
        <fullName evidence="4">EKC/KEOPS complex subunit bud32</fullName>
    </alternativeName>
</protein>
<evidence type="ECO:0000256" key="5">
    <source>
        <dbReference type="ARBA" id="ARBA00019973"/>
    </source>
</evidence>
<dbReference type="PROSITE" id="PS00109">
    <property type="entry name" value="PROTEIN_KINASE_TYR"/>
    <property type="match status" value="1"/>
</dbReference>
<comment type="catalytic activity">
    <reaction evidence="13">
        <text>L-threonyl-[protein] + ATP = O-phospho-L-threonyl-[protein] + ADP + H(+)</text>
        <dbReference type="Rhea" id="RHEA:46608"/>
        <dbReference type="Rhea" id="RHEA-COMP:11060"/>
        <dbReference type="Rhea" id="RHEA-COMP:11605"/>
        <dbReference type="ChEBI" id="CHEBI:15378"/>
        <dbReference type="ChEBI" id="CHEBI:30013"/>
        <dbReference type="ChEBI" id="CHEBI:30616"/>
        <dbReference type="ChEBI" id="CHEBI:61977"/>
        <dbReference type="ChEBI" id="CHEBI:456216"/>
        <dbReference type="EC" id="2.7.11.1"/>
    </reaction>
</comment>
<comment type="caution">
    <text evidence="17">The sequence shown here is derived from an EMBL/GenBank/DDBJ whole genome shotgun (WGS) entry which is preliminary data.</text>
</comment>
<keyword evidence="9" id="KW-0418">Kinase</keyword>
<keyword evidence="10" id="KW-0067">ATP-binding</keyword>
<dbReference type="InterPro" id="IPR011009">
    <property type="entry name" value="Kinase-like_dom_sf"/>
</dbReference>
<evidence type="ECO:0000256" key="4">
    <source>
        <dbReference type="ARBA" id="ARBA00013948"/>
    </source>
</evidence>
<keyword evidence="18" id="KW-1185">Reference proteome</keyword>
<dbReference type="InterPro" id="IPR051175">
    <property type="entry name" value="CLK_kinases"/>
</dbReference>
<dbReference type="InterPro" id="IPR000719">
    <property type="entry name" value="Prot_kinase_dom"/>
</dbReference>
<evidence type="ECO:0000256" key="11">
    <source>
        <dbReference type="ARBA" id="ARBA00030980"/>
    </source>
</evidence>
<dbReference type="Gene3D" id="1.10.510.10">
    <property type="entry name" value="Transferase(Phosphotransferase) domain 1"/>
    <property type="match status" value="1"/>
</dbReference>
<dbReference type="SUPFAM" id="SSF56112">
    <property type="entry name" value="Protein kinase-like (PK-like)"/>
    <property type="match status" value="1"/>
</dbReference>
<evidence type="ECO:0000256" key="15">
    <source>
        <dbReference type="SAM" id="MobiDB-lite"/>
    </source>
</evidence>
<evidence type="ECO:0000313" key="18">
    <source>
        <dbReference type="Proteomes" id="UP001305779"/>
    </source>
</evidence>
<keyword evidence="8" id="KW-0547">Nucleotide-binding</keyword>
<organism evidence="17 18">
    <name type="scientific">Zasmidium cellare</name>
    <name type="common">Wine cellar mold</name>
    <name type="synonym">Racodium cellare</name>
    <dbReference type="NCBI Taxonomy" id="395010"/>
    <lineage>
        <taxon>Eukaryota</taxon>
        <taxon>Fungi</taxon>
        <taxon>Dikarya</taxon>
        <taxon>Ascomycota</taxon>
        <taxon>Pezizomycotina</taxon>
        <taxon>Dothideomycetes</taxon>
        <taxon>Dothideomycetidae</taxon>
        <taxon>Mycosphaerellales</taxon>
        <taxon>Mycosphaerellaceae</taxon>
        <taxon>Zasmidium</taxon>
    </lineage>
</organism>
<feature type="compositionally biased region" description="Polar residues" evidence="15">
    <location>
        <begin position="425"/>
        <end position="436"/>
    </location>
</feature>
<evidence type="ECO:0000313" key="17">
    <source>
        <dbReference type="EMBL" id="KAK4507810.1"/>
    </source>
</evidence>
<comment type="subunit">
    <text evidence="2">Component of the EKC/KEOPS complex composed of at least BUD32, CGI121, GON7, KAE1 and PCC1; the whole complex dimerizes.</text>
</comment>
<keyword evidence="6" id="KW-0723">Serine/threonine-protein kinase</keyword>
<evidence type="ECO:0000256" key="6">
    <source>
        <dbReference type="ARBA" id="ARBA00022527"/>
    </source>
</evidence>
<reference evidence="17 18" key="1">
    <citation type="journal article" date="2023" name="G3 (Bethesda)">
        <title>A chromosome-level genome assembly of Zasmidium syzygii isolated from banana leaves.</title>
        <authorList>
            <person name="van Westerhoven A.C."/>
            <person name="Mehrabi R."/>
            <person name="Talebi R."/>
            <person name="Steentjes M.B.F."/>
            <person name="Corcolon B."/>
            <person name="Chong P.A."/>
            <person name="Kema G.H.J."/>
            <person name="Seidl M.F."/>
        </authorList>
    </citation>
    <scope>NUCLEOTIDE SEQUENCE [LARGE SCALE GENOMIC DNA]</scope>
    <source>
        <strain evidence="17 18">P124</strain>
    </source>
</reference>
<dbReference type="PROSITE" id="PS50011">
    <property type="entry name" value="PROTEIN_KINASE_DOM"/>
    <property type="match status" value="1"/>
</dbReference>
<sequence length="436" mass="49225">MTAVNGSHYPRLPLDKKIEEETLPDYKAERYYPVHIGDIFNARYKVVAKLGFGTASTVWLCRDLETNQYQTLKVGIAQKDSSEANNEVLVSRHISTVEGPHPGRQWVRPCLDDFVMESTQGEHQCLVFRPMGMTLTEFRNMTPAKAFDKELLQQTLQMVAVALDFLHQAEVVHTDLSPNNILLGIDGNVEPSFLSDIEKAEIEFPSPRKEFPDRSIYVSQGVSISHGGPAITDFGAARIGATHRGDVMPAVYRAPEVIFNMQWDFKIDTWAFGCMIFDLFEGGRLFRAVKDNVINDELHVAEMVSLMGPPPKEFLKRSPDCNRYWDSEGELKHNISRDVWTNAGKGNWIAETPIPQQSLESRERRLEGTDKELLLDLLRKILCWLPEERASAYDIFEHGFILQYLKQDDQTGEVAGNGNGSSGSQAMSDTKTFPHS</sequence>
<evidence type="ECO:0000256" key="9">
    <source>
        <dbReference type="ARBA" id="ARBA00022777"/>
    </source>
</evidence>
<keyword evidence="7" id="KW-0808">Transferase</keyword>
<dbReference type="Proteomes" id="UP001305779">
    <property type="component" value="Unassembled WGS sequence"/>
</dbReference>
<dbReference type="EMBL" id="JAXOVC010000001">
    <property type="protein sequence ID" value="KAK4507810.1"/>
    <property type="molecule type" value="Genomic_DNA"/>
</dbReference>
<comment type="function">
    <text evidence="1">Component of the EKC/KEOPS complex that is required for the formation of a threonylcarbamoyl group on adenosine at position 37 (t(6)A37) in tRNAs that read codons beginning with adenine. The complex is probably involved in the transfer of the threonylcarbamoyl moiety of threonylcarbamoyl-AMP (TC-AMP) to the N6 group of A37. BUD32 has ATPase activity in the context of the EKC/KEOPS complex and likely plays a supporting role to the catalytic subunit KAE1. The EKC/KEOPS complex also promotes both telomere uncapping and telomere elongation. The complex is required for efficient recruitment of transcriptional coactivators.</text>
</comment>
<evidence type="ECO:0000259" key="16">
    <source>
        <dbReference type="PROSITE" id="PS50011"/>
    </source>
</evidence>
<evidence type="ECO:0000256" key="7">
    <source>
        <dbReference type="ARBA" id="ARBA00022679"/>
    </source>
</evidence>
<evidence type="ECO:0000256" key="14">
    <source>
        <dbReference type="ARBA" id="ARBA00048679"/>
    </source>
</evidence>
<proteinExistence type="predicted"/>
<dbReference type="EC" id="2.7.11.1" evidence="3"/>